<organism evidence="3 4">
    <name type="scientific">Camellia sinensis</name>
    <name type="common">Tea plant</name>
    <name type="synonym">Thea sinensis</name>
    <dbReference type="NCBI Taxonomy" id="4442"/>
    <lineage>
        <taxon>Eukaryota</taxon>
        <taxon>Viridiplantae</taxon>
        <taxon>Streptophyta</taxon>
        <taxon>Embryophyta</taxon>
        <taxon>Tracheophyta</taxon>
        <taxon>Spermatophyta</taxon>
        <taxon>Magnoliopsida</taxon>
        <taxon>eudicotyledons</taxon>
        <taxon>Gunneridae</taxon>
        <taxon>Pentapetalae</taxon>
        <taxon>asterids</taxon>
        <taxon>Ericales</taxon>
        <taxon>Theaceae</taxon>
        <taxon>Camellia</taxon>
    </lineage>
</organism>
<dbReference type="InterPro" id="IPR013103">
    <property type="entry name" value="RVT_2"/>
</dbReference>
<dbReference type="Pfam" id="PF07727">
    <property type="entry name" value="RVT_2"/>
    <property type="match status" value="1"/>
</dbReference>
<reference evidence="4" key="1">
    <citation type="journal article" date="2020" name="Nat. Commun.">
        <title>Genome assembly of wild tea tree DASZ reveals pedigree and selection history of tea varieties.</title>
        <authorList>
            <person name="Zhang W."/>
            <person name="Zhang Y."/>
            <person name="Qiu H."/>
            <person name="Guo Y."/>
            <person name="Wan H."/>
            <person name="Zhang X."/>
            <person name="Scossa F."/>
            <person name="Alseekh S."/>
            <person name="Zhang Q."/>
            <person name="Wang P."/>
            <person name="Xu L."/>
            <person name="Schmidt M.H."/>
            <person name="Jia X."/>
            <person name="Li D."/>
            <person name="Zhu A."/>
            <person name="Guo F."/>
            <person name="Chen W."/>
            <person name="Ni D."/>
            <person name="Usadel B."/>
            <person name="Fernie A.R."/>
            <person name="Wen W."/>
        </authorList>
    </citation>
    <scope>NUCLEOTIDE SEQUENCE [LARGE SCALE GENOMIC DNA]</scope>
    <source>
        <strain evidence="4">cv. G240</strain>
    </source>
</reference>
<proteinExistence type="predicted"/>
<feature type="domain" description="Reverse transcriptase Ty1/copia-type" evidence="2">
    <location>
        <begin position="235"/>
        <end position="382"/>
    </location>
</feature>
<evidence type="ECO:0000259" key="2">
    <source>
        <dbReference type="Pfam" id="PF07727"/>
    </source>
</evidence>
<evidence type="ECO:0000256" key="1">
    <source>
        <dbReference type="SAM" id="MobiDB-lite"/>
    </source>
</evidence>
<feature type="region of interest" description="Disordered" evidence="1">
    <location>
        <begin position="32"/>
        <end position="89"/>
    </location>
</feature>
<comment type="caution">
    <text evidence="3">The sequence shown here is derived from an EMBL/GenBank/DDBJ whole genome shotgun (WGS) entry which is preliminary data.</text>
</comment>
<feature type="compositionally biased region" description="Acidic residues" evidence="1">
    <location>
        <begin position="33"/>
        <end position="52"/>
    </location>
</feature>
<dbReference type="EMBL" id="JACBKZ010000014">
    <property type="protein sequence ID" value="KAF5932849.1"/>
    <property type="molecule type" value="Genomic_DNA"/>
</dbReference>
<evidence type="ECO:0000313" key="4">
    <source>
        <dbReference type="Proteomes" id="UP000593564"/>
    </source>
</evidence>
<evidence type="ECO:0000313" key="3">
    <source>
        <dbReference type="EMBL" id="KAF5932849.1"/>
    </source>
</evidence>
<reference evidence="3 4" key="2">
    <citation type="submission" date="2020-07" db="EMBL/GenBank/DDBJ databases">
        <title>Genome assembly of wild tea tree DASZ reveals pedigree and selection history of tea varieties.</title>
        <authorList>
            <person name="Zhang W."/>
        </authorList>
    </citation>
    <scope>NUCLEOTIDE SEQUENCE [LARGE SCALE GENOMIC DNA]</scope>
    <source>
        <strain evidence="4">cv. G240</strain>
        <tissue evidence="3">Leaf</tissue>
    </source>
</reference>
<keyword evidence="4" id="KW-1185">Reference proteome</keyword>
<gene>
    <name evidence="3" type="ORF">HYC85_029020</name>
</gene>
<sequence>MNNLGMKNIRNSLVSAVQSKCAIAREKGIRVEVDDDVEYNPSESEDDNDDESLGSSDREEQEMPPRLHLQSHSRPLTPIPEEMMDPQSQEVGTQPYHLIMCNLSTRCGRGPTCGIQAHYIVDKDGKMLVPIPEQFRAPAGDNASKLASKFGIEVQTQLLDLSVHRWKKVNAADKELMIQRLAVIWGQSRVTVTRRLSEHLQHLGRDQSKKGKEALLDDSWVNAMHEELDQFEHKKVWTLVSRPGDMNVTGTKWICKNKFDENGAVVRNKARLVAQGYTQVQGVDYNEMFTPVASLESIRILLAVACFLGFKLFQMAVKCGFLNGYLKEEAYVEQPKGFEDLKFPNHVYKLDKALYGLKQAPRAWYDRLTAFLLEKDFERESLVKYFSDYMTQEFEMSRMGELSFFLGLQISVLSSSNDEYACPIKPVTKKAVSQSQAHVKGATLGVGGSGAGDDPMEEKAEFDNAAVDLETSIDAWLTALETFSSCIEHSVDQSSLQLAQMLSPLQMEQPPPPLPDQ</sequence>
<name>A0A7J7FX21_CAMSI</name>
<feature type="compositionally biased region" description="Basic and acidic residues" evidence="1">
    <location>
        <begin position="56"/>
        <end position="65"/>
    </location>
</feature>
<protein>
    <recommendedName>
        <fullName evidence="2">Reverse transcriptase Ty1/copia-type domain-containing protein</fullName>
    </recommendedName>
</protein>
<dbReference type="AlphaFoldDB" id="A0A7J7FX21"/>
<dbReference type="Proteomes" id="UP000593564">
    <property type="component" value="Unassembled WGS sequence"/>
</dbReference>
<accession>A0A7J7FX21</accession>